<sequence>MITFLKKYKAFVIGFFVVFFTILYLEYIGFIKISKDEYIEVIVIFTFWWLIASVPIYKFEYFKKNKIVVYKILGLILLLIVAVIVDSYWKTPDNPIVIFLITSFWLGIFYVAFSSFFKKYKLFILVFYTIAISYFFYVRLFSKNLDTYLNNEKDTAFIILTLPIPILIILWLFEQWKWLKTLKAEKGKAELALLKSQVNPHFFFNTLNNLYGLTVEKSDSAPEVVLKLSDMMRYTIYEGKQDVVSLKDEIKYLENYIELHKIRYQKKVVITFDYTYHEDDKVAPLLFIILLENAFKHGVERLTKDAYIHINLTTKNNTILFCIENNYEEQKVTDQKGIGLDNLKDRLKLIYPQKHRLLIEKNKTVYKTTLEIETQ</sequence>
<feature type="transmembrane region" description="Helical" evidence="1">
    <location>
        <begin position="157"/>
        <end position="173"/>
    </location>
</feature>
<dbReference type="InterPro" id="IPR036890">
    <property type="entry name" value="HATPase_C_sf"/>
</dbReference>
<dbReference type="InterPro" id="IPR010559">
    <property type="entry name" value="Sig_transdc_His_kin_internal"/>
</dbReference>
<dbReference type="PANTHER" id="PTHR34220">
    <property type="entry name" value="SENSOR HISTIDINE KINASE YPDA"/>
    <property type="match status" value="1"/>
</dbReference>
<dbReference type="RefSeq" id="WP_034238179.1">
    <property type="nucleotide sequence ID" value="NZ_AQRA01000001.1"/>
</dbReference>
<dbReference type="Proteomes" id="UP000023541">
    <property type="component" value="Unassembled WGS sequence"/>
</dbReference>
<reference evidence="3 4" key="1">
    <citation type="submission" date="2014-04" db="EMBL/GenBank/DDBJ databases">
        <title>Aquimarina sp. 22II-S11-z7 Genome Sequencing.</title>
        <authorList>
            <person name="Lai Q."/>
        </authorList>
    </citation>
    <scope>NUCLEOTIDE SEQUENCE [LARGE SCALE GENOMIC DNA]</scope>
    <source>
        <strain evidence="3 4">22II-S11-z7</strain>
    </source>
</reference>
<dbReference type="Pfam" id="PF06580">
    <property type="entry name" value="His_kinase"/>
    <property type="match status" value="1"/>
</dbReference>
<keyword evidence="1" id="KW-1133">Transmembrane helix</keyword>
<dbReference type="InterPro" id="IPR050640">
    <property type="entry name" value="Bact_2-comp_sensor_kinase"/>
</dbReference>
<evidence type="ECO:0000256" key="1">
    <source>
        <dbReference type="SAM" id="Phobius"/>
    </source>
</evidence>
<keyword evidence="4" id="KW-1185">Reference proteome</keyword>
<name>A0A023C010_9FLAO</name>
<proteinExistence type="predicted"/>
<feature type="transmembrane region" description="Helical" evidence="1">
    <location>
        <begin position="12"/>
        <end position="32"/>
    </location>
</feature>
<comment type="caution">
    <text evidence="3">The sequence shown here is derived from an EMBL/GenBank/DDBJ whole genome shotgun (WGS) entry which is preliminary data.</text>
</comment>
<dbReference type="PANTHER" id="PTHR34220:SF7">
    <property type="entry name" value="SENSOR HISTIDINE KINASE YPDA"/>
    <property type="match status" value="1"/>
</dbReference>
<dbReference type="EMBL" id="AQRA01000001">
    <property type="protein sequence ID" value="EZH75590.1"/>
    <property type="molecule type" value="Genomic_DNA"/>
</dbReference>
<protein>
    <submittedName>
        <fullName evidence="3">Membrane protein</fullName>
    </submittedName>
</protein>
<evidence type="ECO:0000313" key="4">
    <source>
        <dbReference type="Proteomes" id="UP000023541"/>
    </source>
</evidence>
<feature type="domain" description="Signal transduction histidine kinase internal region" evidence="2">
    <location>
        <begin position="189"/>
        <end position="267"/>
    </location>
</feature>
<dbReference type="AlphaFoldDB" id="A0A023C010"/>
<keyword evidence="1" id="KW-0812">Transmembrane</keyword>
<feature type="transmembrane region" description="Helical" evidence="1">
    <location>
        <begin position="69"/>
        <end position="89"/>
    </location>
</feature>
<dbReference type="Gene3D" id="3.30.565.10">
    <property type="entry name" value="Histidine kinase-like ATPase, C-terminal domain"/>
    <property type="match status" value="1"/>
</dbReference>
<dbReference type="GO" id="GO:0016020">
    <property type="term" value="C:membrane"/>
    <property type="evidence" value="ECO:0007669"/>
    <property type="project" value="InterPro"/>
</dbReference>
<feature type="transmembrane region" description="Helical" evidence="1">
    <location>
        <begin position="120"/>
        <end position="137"/>
    </location>
</feature>
<keyword evidence="1" id="KW-0472">Membrane</keyword>
<feature type="transmembrane region" description="Helical" evidence="1">
    <location>
        <begin position="95"/>
        <end position="113"/>
    </location>
</feature>
<organism evidence="3 4">
    <name type="scientific">Aquimarina atlantica</name>
    <dbReference type="NCBI Taxonomy" id="1317122"/>
    <lineage>
        <taxon>Bacteria</taxon>
        <taxon>Pseudomonadati</taxon>
        <taxon>Bacteroidota</taxon>
        <taxon>Flavobacteriia</taxon>
        <taxon>Flavobacteriales</taxon>
        <taxon>Flavobacteriaceae</taxon>
        <taxon>Aquimarina</taxon>
    </lineage>
</organism>
<dbReference type="OrthoDB" id="9809908at2"/>
<dbReference type="GO" id="GO:0000155">
    <property type="term" value="F:phosphorelay sensor kinase activity"/>
    <property type="evidence" value="ECO:0007669"/>
    <property type="project" value="InterPro"/>
</dbReference>
<gene>
    <name evidence="3" type="ORF">ATO12_02045</name>
</gene>
<evidence type="ECO:0000313" key="3">
    <source>
        <dbReference type="EMBL" id="EZH75590.1"/>
    </source>
</evidence>
<dbReference type="SUPFAM" id="SSF55874">
    <property type="entry name" value="ATPase domain of HSP90 chaperone/DNA topoisomerase II/histidine kinase"/>
    <property type="match status" value="1"/>
</dbReference>
<dbReference type="STRING" id="1317122.ATO12_02045"/>
<accession>A0A023C010</accession>
<dbReference type="eggNOG" id="COG2972">
    <property type="taxonomic scope" value="Bacteria"/>
</dbReference>
<evidence type="ECO:0000259" key="2">
    <source>
        <dbReference type="Pfam" id="PF06580"/>
    </source>
</evidence>
<feature type="transmembrane region" description="Helical" evidence="1">
    <location>
        <begin position="38"/>
        <end position="57"/>
    </location>
</feature>